<organism evidence="1">
    <name type="scientific">marine metagenome</name>
    <dbReference type="NCBI Taxonomy" id="408172"/>
    <lineage>
        <taxon>unclassified sequences</taxon>
        <taxon>metagenomes</taxon>
        <taxon>ecological metagenomes</taxon>
    </lineage>
</organism>
<evidence type="ECO:0000313" key="1">
    <source>
        <dbReference type="EMBL" id="SVD47947.1"/>
    </source>
</evidence>
<sequence length="37" mass="4700">MRKLSGIFWKELHKSMQYYPTREQYKNKPHERIHKPL</sequence>
<reference evidence="1" key="1">
    <citation type="submission" date="2018-05" db="EMBL/GenBank/DDBJ databases">
        <authorList>
            <person name="Lanie J.A."/>
            <person name="Ng W.-L."/>
            <person name="Kazmierczak K.M."/>
            <person name="Andrzejewski T.M."/>
            <person name="Davidsen T.M."/>
            <person name="Wayne K.J."/>
            <person name="Tettelin H."/>
            <person name="Glass J.I."/>
            <person name="Rusch D."/>
            <person name="Podicherti R."/>
            <person name="Tsui H.-C.T."/>
            <person name="Winkler M.E."/>
        </authorList>
    </citation>
    <scope>NUCLEOTIDE SEQUENCE</scope>
</reference>
<gene>
    <name evidence="1" type="ORF">METZ01_LOCUS400801</name>
</gene>
<protein>
    <submittedName>
        <fullName evidence="1">Uncharacterized protein</fullName>
    </submittedName>
</protein>
<name>A0A382VN25_9ZZZZ</name>
<dbReference type="AlphaFoldDB" id="A0A382VN25"/>
<proteinExistence type="predicted"/>
<dbReference type="EMBL" id="UINC01153303">
    <property type="protein sequence ID" value="SVD47947.1"/>
    <property type="molecule type" value="Genomic_DNA"/>
</dbReference>
<accession>A0A382VN25</accession>